<dbReference type="STRING" id="1229662.W3WPC9"/>
<sequence>MPQPYAASTNPSNGASMSHHHSYSQSQSQFHVQGQTALSPPPAAHSLPYNYPPRATSVATGHYPPANVGSARADSIPYHSSRSNTPINFSQKGPAANYHYNRNRSGTANSASSSSGGGAFTTTTNGTSSTAAGFRAEVAGSRFQSSLRRPGDPTIREQVPRPQESLSEPARFADETPSSPSFFAGTLPRTSSLLPPPRIVGTNLAPVKFNAVVFDPNSPPDPLTNPQPLHSRGGSTGGVSGVSDSFRNLNRWSASTTSSRASHSVEPHLPAQPPLKVTTNFSRRMSVDSIGILNQAIESPPATYNSPRRLTKRRPSATSITSASPRAASSASNRRPSSPALAAPNLPPIVTLPSLELSTASLANLTSQPLEQDRPSATTDTPSSIFSGDLSGELRSQRLNRDEQTDPDSSTYTTSQTRTILAAARLREAMPERRGHSRSRSSTLQSSSDSGGRAKKHPSQKAMLSKALAKANTAVQLDNAQNFEGARISYIEACDLLAHVLARTTGDEDKKKLEAIRRTYTSRIEELDGMVHVQVQMESKALPARPESISYNGVEITTADSDEEDLSPTASRKPAPDYLGSGRFGGSSTNLAVDSVQGPPTSSFSSRSPMRRNFEGSLTIPQGQLMPAPLSPRRPASPAKPRTPEPEEVSRQDFFASSDRLSAENVNGHNRNPSHESVSWLDPIDESDGSEASSVHSRSSSFGVRRKHIRAISGDTEAEFDAALDAAVEAAYDDGFDPLDVYDEPPEEDVVANAMRRVEIAKERVRQTEREALSEREAIIQAAHERERQRQLSIAEHGDPQAYNGHFFDGSDSDEDERMLEDLTRDYALNNFSFNQQGSKQVDATSRERKSDSSGLTQRTYHSSVGSSPPTANTVLSSVAELPNYKPPPPSLPPPPQALPQIPSQSPGGSSVRNRRLSGQNAKQLKIETAKLVQATSGASTATIPVKPGNFAAQSRQAMSATATKPGPFSMRSPDSPRRGASPAPPMMAPPTPPQNPPHTEDPNDFRTGSPMSFGGPLRKNQSSSSLKSLKARQMSVPNLESPSDLYPLAPLSQTMTNSSISRQPAVPALPTPLAMTFGSKAAGGFGGMFLFDSDFHAERPQSPNSIQSPNPDIPLPLEPCPSDVMLRPFWLMRALYQTLAHPRGGYVTTRMFVPHEVWKVKGVKLRNLEDKSSQCDFLTAALLNLARVDSNDADAVLEEMQSLETVLEQVQQTLSRKLGNEVGTQSAGAFRDREDSEPAPPVPRSTSVSGKAAAFSWRRLRSKGSAANLTSAYGNKSTSGGGERIPEKEALGVGSGTMPTLPMVPHPSSRPAKRDVLSLKFDGPYAGYMQSLARLFDAAQTVDLIARQVDDPGLRHADKTQVGLELCTRHAAEFFSFYICRFVLADLGLLLDKFVKRGTEWVLM</sequence>
<protein>
    <recommendedName>
        <fullName evidence="3">MIT domain-containing protein</fullName>
    </recommendedName>
</protein>
<dbReference type="CDD" id="cd02656">
    <property type="entry name" value="MIT"/>
    <property type="match status" value="1"/>
</dbReference>
<dbReference type="OMA" id="PNANYMG"/>
<dbReference type="eggNOG" id="ENOG502S5AI">
    <property type="taxonomic scope" value="Eukaryota"/>
</dbReference>
<feature type="compositionally biased region" description="Low complexity" evidence="2">
    <location>
        <begin position="627"/>
        <end position="640"/>
    </location>
</feature>
<feature type="region of interest" description="Disordered" evidence="2">
    <location>
        <begin position="298"/>
        <end position="345"/>
    </location>
</feature>
<dbReference type="PANTHER" id="PTHR37327:SF1">
    <property type="entry name" value="MICROTUBULE INTERACTING AND TRANSPORT DOMAIN-CONTAINING PROTEIN"/>
    <property type="match status" value="1"/>
</dbReference>
<feature type="region of interest" description="Disordered" evidence="2">
    <location>
        <begin position="933"/>
        <end position="1042"/>
    </location>
</feature>
<feature type="compositionally biased region" description="Basic and acidic residues" evidence="2">
    <location>
        <begin position="149"/>
        <end position="159"/>
    </location>
</feature>
<feature type="compositionally biased region" description="Pro residues" evidence="2">
    <location>
        <begin position="983"/>
        <end position="997"/>
    </location>
</feature>
<dbReference type="Gene3D" id="1.20.58.80">
    <property type="entry name" value="Phosphotransferase system, lactose/cellobiose-type IIA subunit"/>
    <property type="match status" value="1"/>
</dbReference>
<organism evidence="4 5">
    <name type="scientific">Pestalotiopsis fici (strain W106-1 / CGMCC3.15140)</name>
    <dbReference type="NCBI Taxonomy" id="1229662"/>
    <lineage>
        <taxon>Eukaryota</taxon>
        <taxon>Fungi</taxon>
        <taxon>Dikarya</taxon>
        <taxon>Ascomycota</taxon>
        <taxon>Pezizomycotina</taxon>
        <taxon>Sordariomycetes</taxon>
        <taxon>Xylariomycetidae</taxon>
        <taxon>Amphisphaeriales</taxon>
        <taxon>Sporocadaceae</taxon>
        <taxon>Pestalotiopsis</taxon>
    </lineage>
</organism>
<feature type="compositionally biased region" description="Low complexity" evidence="2">
    <location>
        <begin position="23"/>
        <end position="33"/>
    </location>
</feature>
<feature type="compositionally biased region" description="Polar residues" evidence="2">
    <location>
        <begin position="831"/>
        <end position="844"/>
    </location>
</feature>
<accession>W3WPC9</accession>
<dbReference type="EMBL" id="KI912119">
    <property type="protein sequence ID" value="ETS74671.1"/>
    <property type="molecule type" value="Genomic_DNA"/>
</dbReference>
<dbReference type="GeneID" id="19278168"/>
<dbReference type="RefSeq" id="XP_007839927.1">
    <property type="nucleotide sequence ID" value="XM_007841736.1"/>
</dbReference>
<feature type="coiled-coil region" evidence="1">
    <location>
        <begin position="751"/>
        <end position="778"/>
    </location>
</feature>
<feature type="compositionally biased region" description="Basic and acidic residues" evidence="2">
    <location>
        <begin position="395"/>
        <end position="404"/>
    </location>
</feature>
<feature type="compositionally biased region" description="Basic and acidic residues" evidence="2">
    <location>
        <begin position="642"/>
        <end position="651"/>
    </location>
</feature>
<feature type="region of interest" description="Disordered" evidence="2">
    <location>
        <begin position="1"/>
        <end position="128"/>
    </location>
</feature>
<evidence type="ECO:0000256" key="2">
    <source>
        <dbReference type="SAM" id="MobiDB-lite"/>
    </source>
</evidence>
<dbReference type="PANTHER" id="PTHR37327">
    <property type="entry name" value="CHROMOSOME 1, WHOLE GENOME SHOTGUN SEQUENCE"/>
    <property type="match status" value="1"/>
</dbReference>
<feature type="compositionally biased region" description="Polar residues" evidence="2">
    <location>
        <begin position="367"/>
        <end position="386"/>
    </location>
</feature>
<feature type="region of interest" description="Disordered" evidence="2">
    <location>
        <begin position="663"/>
        <end position="701"/>
    </location>
</feature>
<feature type="region of interest" description="Disordered" evidence="2">
    <location>
        <begin position="1271"/>
        <end position="1313"/>
    </location>
</feature>
<dbReference type="Proteomes" id="UP000030651">
    <property type="component" value="Unassembled WGS sequence"/>
</dbReference>
<feature type="region of interest" description="Disordered" evidence="2">
    <location>
        <begin position="1218"/>
        <end position="1249"/>
    </location>
</feature>
<keyword evidence="5" id="KW-1185">Reference proteome</keyword>
<feature type="compositionally biased region" description="Pro residues" evidence="2">
    <location>
        <begin position="885"/>
        <end position="898"/>
    </location>
</feature>
<dbReference type="SUPFAM" id="SSF116846">
    <property type="entry name" value="MIT domain"/>
    <property type="match status" value="1"/>
</dbReference>
<feature type="region of interest" description="Disordered" evidence="2">
    <location>
        <begin position="141"/>
        <end position="184"/>
    </location>
</feature>
<feature type="region of interest" description="Disordered" evidence="2">
    <location>
        <begin position="216"/>
        <end position="276"/>
    </location>
</feature>
<feature type="compositionally biased region" description="Low complexity" evidence="2">
    <location>
        <begin position="440"/>
        <end position="451"/>
    </location>
</feature>
<name>W3WPC9_PESFW</name>
<feature type="compositionally biased region" description="Polar residues" evidence="2">
    <location>
        <begin position="407"/>
        <end position="419"/>
    </location>
</feature>
<feature type="compositionally biased region" description="Polar residues" evidence="2">
    <location>
        <begin position="586"/>
        <end position="608"/>
    </location>
</feature>
<feature type="compositionally biased region" description="Low complexity" evidence="2">
    <location>
        <begin position="253"/>
        <end position="264"/>
    </location>
</feature>
<evidence type="ECO:0000313" key="4">
    <source>
        <dbReference type="EMBL" id="ETS74671.1"/>
    </source>
</evidence>
<dbReference type="InterPro" id="IPR036181">
    <property type="entry name" value="MIT_dom_sf"/>
</dbReference>
<feature type="compositionally biased region" description="Low complexity" evidence="2">
    <location>
        <begin position="690"/>
        <end position="701"/>
    </location>
</feature>
<feature type="compositionally biased region" description="Low complexity" evidence="2">
    <location>
        <begin position="899"/>
        <end position="911"/>
    </location>
</feature>
<dbReference type="Pfam" id="PF04212">
    <property type="entry name" value="MIT"/>
    <property type="match status" value="1"/>
</dbReference>
<feature type="compositionally biased region" description="Low complexity" evidence="2">
    <location>
        <begin position="105"/>
        <end position="128"/>
    </location>
</feature>
<feature type="compositionally biased region" description="Polar residues" evidence="2">
    <location>
        <begin position="1"/>
        <end position="15"/>
    </location>
</feature>
<evidence type="ECO:0000259" key="3">
    <source>
        <dbReference type="Pfam" id="PF04212"/>
    </source>
</evidence>
<dbReference type="OrthoDB" id="2245455at2759"/>
<dbReference type="HOGENOM" id="CLU_001575_0_1_1"/>
<feature type="compositionally biased region" description="Polar residues" evidence="2">
    <location>
        <begin position="952"/>
        <end position="963"/>
    </location>
</feature>
<evidence type="ECO:0000256" key="1">
    <source>
        <dbReference type="SAM" id="Coils"/>
    </source>
</evidence>
<feature type="domain" description="MIT" evidence="3">
    <location>
        <begin position="464"/>
        <end position="528"/>
    </location>
</feature>
<feature type="compositionally biased region" description="Basic and acidic residues" evidence="2">
    <location>
        <begin position="425"/>
        <end position="434"/>
    </location>
</feature>
<feature type="compositionally biased region" description="Low complexity" evidence="2">
    <location>
        <begin position="316"/>
        <end position="344"/>
    </location>
</feature>
<gene>
    <name evidence="4" type="ORF">PFICI_13155</name>
</gene>
<feature type="compositionally biased region" description="Polar residues" evidence="2">
    <location>
        <begin position="853"/>
        <end position="877"/>
    </location>
</feature>
<feature type="compositionally biased region" description="Polar residues" evidence="2">
    <location>
        <begin position="664"/>
        <end position="677"/>
    </location>
</feature>
<feature type="region of interest" description="Disordered" evidence="2">
    <location>
        <begin position="784"/>
        <end position="814"/>
    </location>
</feature>
<feature type="region of interest" description="Disordered" evidence="2">
    <location>
        <begin position="831"/>
        <end position="920"/>
    </location>
</feature>
<reference evidence="5" key="1">
    <citation type="journal article" date="2015" name="BMC Genomics">
        <title>Genomic and transcriptomic analysis of the endophytic fungus Pestalotiopsis fici reveals its lifestyle and high potential for synthesis of natural products.</title>
        <authorList>
            <person name="Wang X."/>
            <person name="Zhang X."/>
            <person name="Liu L."/>
            <person name="Xiang M."/>
            <person name="Wang W."/>
            <person name="Sun X."/>
            <person name="Che Y."/>
            <person name="Guo L."/>
            <person name="Liu G."/>
            <person name="Guo L."/>
            <person name="Wang C."/>
            <person name="Yin W.B."/>
            <person name="Stadler M."/>
            <person name="Zhang X."/>
            <person name="Liu X."/>
        </authorList>
    </citation>
    <scope>NUCLEOTIDE SEQUENCE [LARGE SCALE GENOMIC DNA]</scope>
    <source>
        <strain evidence="5">W106-1 / CGMCC3.15140</strain>
    </source>
</reference>
<dbReference type="InterPro" id="IPR007330">
    <property type="entry name" value="MIT_dom"/>
</dbReference>
<feature type="region of interest" description="Disordered" evidence="2">
    <location>
        <begin position="367"/>
        <end position="463"/>
    </location>
</feature>
<evidence type="ECO:0000313" key="5">
    <source>
        <dbReference type="Proteomes" id="UP000030651"/>
    </source>
</evidence>
<feature type="compositionally biased region" description="Polar residues" evidence="2">
    <location>
        <begin position="78"/>
        <end position="91"/>
    </location>
</feature>
<proteinExistence type="predicted"/>
<feature type="region of interest" description="Disordered" evidence="2">
    <location>
        <begin position="557"/>
        <end position="651"/>
    </location>
</feature>
<keyword evidence="1" id="KW-0175">Coiled coil</keyword>
<dbReference type="InParanoid" id="W3WPC9"/>
<feature type="compositionally biased region" description="Polar residues" evidence="2">
    <location>
        <begin position="934"/>
        <end position="943"/>
    </location>
</feature>
<dbReference type="KEGG" id="pfy:PFICI_13155"/>